<name>A0A9P8VH25_9PEZI</name>
<dbReference type="PROSITE" id="PS50181">
    <property type="entry name" value="FBOX"/>
    <property type="match status" value="1"/>
</dbReference>
<dbReference type="AlphaFoldDB" id="A0A9P8VH25"/>
<dbReference type="OrthoDB" id="1259151at2759"/>
<evidence type="ECO:0000313" key="2">
    <source>
        <dbReference type="EMBL" id="KAH6690660.1"/>
    </source>
</evidence>
<dbReference type="InterPro" id="IPR011047">
    <property type="entry name" value="Quinoprotein_ADH-like_sf"/>
</dbReference>
<reference evidence="2" key="1">
    <citation type="journal article" date="2021" name="Nat. Commun.">
        <title>Genetic determinants of endophytism in the Arabidopsis root mycobiome.</title>
        <authorList>
            <person name="Mesny F."/>
            <person name="Miyauchi S."/>
            <person name="Thiergart T."/>
            <person name="Pickel B."/>
            <person name="Atanasova L."/>
            <person name="Karlsson M."/>
            <person name="Huettel B."/>
            <person name="Barry K.W."/>
            <person name="Haridas S."/>
            <person name="Chen C."/>
            <person name="Bauer D."/>
            <person name="Andreopoulos W."/>
            <person name="Pangilinan J."/>
            <person name="LaButti K."/>
            <person name="Riley R."/>
            <person name="Lipzen A."/>
            <person name="Clum A."/>
            <person name="Drula E."/>
            <person name="Henrissat B."/>
            <person name="Kohler A."/>
            <person name="Grigoriev I.V."/>
            <person name="Martin F.M."/>
            <person name="Hacquard S."/>
        </authorList>
    </citation>
    <scope>NUCLEOTIDE SEQUENCE</scope>
    <source>
        <strain evidence="2">MPI-SDFR-AT-0117</strain>
    </source>
</reference>
<dbReference type="Pfam" id="PF12937">
    <property type="entry name" value="F-box-like"/>
    <property type="match status" value="1"/>
</dbReference>
<keyword evidence="3" id="KW-1185">Reference proteome</keyword>
<accession>A0A9P8VH25</accession>
<dbReference type="SUPFAM" id="SSF50998">
    <property type="entry name" value="Quinoprotein alcohol dehydrogenase-like"/>
    <property type="match status" value="1"/>
</dbReference>
<protein>
    <recommendedName>
        <fullName evidence="1">F-box domain-containing protein</fullName>
    </recommendedName>
</protein>
<dbReference type="InterPro" id="IPR001810">
    <property type="entry name" value="F-box_dom"/>
</dbReference>
<proteinExistence type="predicted"/>
<dbReference type="EMBL" id="JAGSXJ010000006">
    <property type="protein sequence ID" value="KAH6690660.1"/>
    <property type="molecule type" value="Genomic_DNA"/>
</dbReference>
<organism evidence="2 3">
    <name type="scientific">Plectosphaerella plurivora</name>
    <dbReference type="NCBI Taxonomy" id="936078"/>
    <lineage>
        <taxon>Eukaryota</taxon>
        <taxon>Fungi</taxon>
        <taxon>Dikarya</taxon>
        <taxon>Ascomycota</taxon>
        <taxon>Pezizomycotina</taxon>
        <taxon>Sordariomycetes</taxon>
        <taxon>Hypocreomycetidae</taxon>
        <taxon>Glomerellales</taxon>
        <taxon>Plectosphaerellaceae</taxon>
        <taxon>Plectosphaerella</taxon>
    </lineage>
</organism>
<feature type="domain" description="F-box" evidence="1">
    <location>
        <begin position="1"/>
        <end position="48"/>
    </location>
</feature>
<sequence length="629" mass="67949">MTSFIDLPDDIIIEIITHLNTARDVAHLARTCQRLHLLGRTGGGWRAFVRSRFPSISPGNDGSSTIHWDALARKLADGEAAWDKRSFRPVALLASKNKKDNFFTGSPTFTHPYSPAVDAALSFGGTYEVVAWGAGETVVGRFKPVGSKGDRGEGHAWFRFDGARAGHKPVTGDVTAMKIVEPAGKLGMLVGRASGNLQLLSAASGNAGQVVASYALPPPPDGSKAASWMSVGYIDVLEGQETLVAGNRSTVCAFPMGTDDTMGPVQPLGSHLFLDPNNRPRFIHAARSLGGGESIACALGWDSRPLRWLTVTSTGFVPREIPGDPMLEIPLADKASTTIRALECVGSSFGPSRAGKDMLLTAWDDGTVRLFDPRAPTLNSAVYRDAFQPHEPASSLLSWGTNRFITGSNNMALVKIFDYRWPKGGLDEYRVSDAAPCSGQVPIPSPQGEPVDRASKQSLVGLAPCCDHIKGTRCIFHTASRTHAYRPNACLLLQPFPQPEQQRYRVPAQSSRVLCMAKSSDISSSFYIGLSGAVAEMRIGCSGGGVTPWEAVAAMKRGARTQEVGYCILETGRGRVEVTDGQPGMGINSYMPPLVSMRPEDEELPTPTEGEGARRHRWDKRFWRDEHFD</sequence>
<dbReference type="Proteomes" id="UP000770015">
    <property type="component" value="Unassembled WGS sequence"/>
</dbReference>
<dbReference type="InterPro" id="IPR036047">
    <property type="entry name" value="F-box-like_dom_sf"/>
</dbReference>
<evidence type="ECO:0000259" key="1">
    <source>
        <dbReference type="PROSITE" id="PS50181"/>
    </source>
</evidence>
<gene>
    <name evidence="2" type="ORF">F5X68DRAFT_274548</name>
</gene>
<comment type="caution">
    <text evidence="2">The sequence shown here is derived from an EMBL/GenBank/DDBJ whole genome shotgun (WGS) entry which is preliminary data.</text>
</comment>
<evidence type="ECO:0000313" key="3">
    <source>
        <dbReference type="Proteomes" id="UP000770015"/>
    </source>
</evidence>
<dbReference type="SUPFAM" id="SSF81383">
    <property type="entry name" value="F-box domain"/>
    <property type="match status" value="1"/>
</dbReference>